<dbReference type="FunFam" id="3.40.50.300:FF:001091">
    <property type="entry name" value="Probable disease resistance protein At1g61300"/>
    <property type="match status" value="1"/>
</dbReference>
<evidence type="ECO:0000256" key="2">
    <source>
        <dbReference type="ARBA" id="ARBA00022614"/>
    </source>
</evidence>
<dbReference type="InterPro" id="IPR032675">
    <property type="entry name" value="LRR_dom_sf"/>
</dbReference>
<dbReference type="PRINTS" id="PR00364">
    <property type="entry name" value="DISEASERSIST"/>
</dbReference>
<dbReference type="CDD" id="cd14798">
    <property type="entry name" value="RX-CC_like"/>
    <property type="match status" value="1"/>
</dbReference>
<evidence type="ECO:0000259" key="10">
    <source>
        <dbReference type="Pfam" id="PF23598"/>
    </source>
</evidence>
<dbReference type="Pfam" id="PF23598">
    <property type="entry name" value="LRR_14"/>
    <property type="match status" value="1"/>
</dbReference>
<keyword evidence="5" id="KW-0611">Plant defense</keyword>
<keyword evidence="12" id="KW-1185">Reference proteome</keyword>
<dbReference type="GO" id="GO:0051607">
    <property type="term" value="P:defense response to virus"/>
    <property type="evidence" value="ECO:0007669"/>
    <property type="project" value="UniProtKB-ARBA"/>
</dbReference>
<dbReference type="InterPro" id="IPR044974">
    <property type="entry name" value="Disease_R_plants"/>
</dbReference>
<dbReference type="InterPro" id="IPR041118">
    <property type="entry name" value="Rx_N"/>
</dbReference>
<dbReference type="Proteomes" id="UP001642360">
    <property type="component" value="Unassembled WGS sequence"/>
</dbReference>
<dbReference type="AlphaFoldDB" id="A0ABC8THQ4"/>
<evidence type="ECO:0000256" key="6">
    <source>
        <dbReference type="ARBA" id="ARBA00022840"/>
    </source>
</evidence>
<organism evidence="11 12">
    <name type="scientific">Ilex paraguariensis</name>
    <name type="common">yerba mate</name>
    <dbReference type="NCBI Taxonomy" id="185542"/>
    <lineage>
        <taxon>Eukaryota</taxon>
        <taxon>Viridiplantae</taxon>
        <taxon>Streptophyta</taxon>
        <taxon>Embryophyta</taxon>
        <taxon>Tracheophyta</taxon>
        <taxon>Spermatophyta</taxon>
        <taxon>Magnoliopsida</taxon>
        <taxon>eudicotyledons</taxon>
        <taxon>Gunneridae</taxon>
        <taxon>Pentapetalae</taxon>
        <taxon>asterids</taxon>
        <taxon>campanulids</taxon>
        <taxon>Aquifoliales</taxon>
        <taxon>Aquifoliaceae</taxon>
        <taxon>Ilex</taxon>
    </lineage>
</organism>
<dbReference type="InterPro" id="IPR036388">
    <property type="entry name" value="WH-like_DNA-bd_sf"/>
</dbReference>
<evidence type="ECO:0000256" key="4">
    <source>
        <dbReference type="ARBA" id="ARBA00022741"/>
    </source>
</evidence>
<feature type="domain" description="Disease resistance protein winged helix" evidence="9">
    <location>
        <begin position="405"/>
        <end position="476"/>
    </location>
</feature>
<feature type="domain" description="NB-ARC" evidence="7">
    <location>
        <begin position="152"/>
        <end position="319"/>
    </location>
</feature>
<feature type="domain" description="Disease resistance R13L4/SHOC-2-like LRR" evidence="10">
    <location>
        <begin position="522"/>
        <end position="847"/>
    </location>
</feature>
<proteinExistence type="inferred from homology"/>
<gene>
    <name evidence="11" type="ORF">ILEXP_LOCUS36653</name>
</gene>
<sequence length="891" mass="102406">MSAVPLDFTVAKIVSLLENEASLVGGIHAELSEIKNELVSMKAFLTDADKKGLKLEVEKAWVENVRVIAYNVEDIIEEFMYLLNGSKMRGKFTRFLHHTIFLPMNLWVRRQIAMKLQNVNNVIKTIPEKRQRYGIGVNPIMDTAHVDPKRLNNRELRRTVISVVGMGGSGKITLVAKAFSSPTVKQHFDCYAWISVSTGYVIEDLLKNLIEEFYQTKKELIPMDLNTMSYRQLVEILVNYLKGKRYIVVLDDVWTIHLWFEIKGALPDGRHGSRVLLTTRKEDIASFSFGVRGHVHRIPPLGRNEGWDLFCLKAFSGKLDNCCPSELEIIARDIVEKCAGLPLAIVALGGLMSTKKLESEWRRVSNSLNWELCNNPMLEVVKSILLLCFNDLPYRLKHCFLYCCIFLEGKLIRRKKIIRLWMAEEFVEEIKGLTPEEVGEGYLMELISRSMLEVTEKNPSGRPKTFKMHDLMRELALSISDTQNFFVSYDGRRSKEETWARRLSMQTIDDRIKAYPISLSCLRSLFVFLTDTVSSFSLQSMFSSFRLLRVLDMEYVPIQKLPDELGNLFNLRFLSLKGTRVENLPSSVGRLYNLQTLNLYLTKVKVLPSGIGKLQILRYLIACHYNLQLVDDFNYVTGMQAPSSVTKLKDLQVLHYAEASDDIVRHVHNLTQLTCLGMTKVRGVHEIELCRSIQKLNRLRHLSLMVRKQEEVLKLNALSKPPPLLRRLNLIGKLERVPSWFGSLDSLTALYISWSRLEEDPVPHILELPNLRRLTLVNAYAGKQLCFRSGFYKLKTLTLRNFRGLNEIIIERGAMPDIESLWISKCMELIILPRGIEHLTSLQNMNLVDVSENAIDRIRGEGSMDRPKVQHIPSINYYYQTLSGWYHESLA</sequence>
<evidence type="ECO:0000256" key="1">
    <source>
        <dbReference type="ARBA" id="ARBA00008894"/>
    </source>
</evidence>
<comment type="similarity">
    <text evidence="1">Belongs to the disease resistance NB-LRR family.</text>
</comment>
<dbReference type="Gene3D" id="3.40.50.300">
    <property type="entry name" value="P-loop containing nucleotide triphosphate hydrolases"/>
    <property type="match status" value="1"/>
</dbReference>
<dbReference type="InterPro" id="IPR042197">
    <property type="entry name" value="Apaf_helical"/>
</dbReference>
<dbReference type="GO" id="GO:0005524">
    <property type="term" value="F:ATP binding"/>
    <property type="evidence" value="ECO:0007669"/>
    <property type="project" value="UniProtKB-KW"/>
</dbReference>
<evidence type="ECO:0000259" key="9">
    <source>
        <dbReference type="Pfam" id="PF23559"/>
    </source>
</evidence>
<dbReference type="Pfam" id="PF00931">
    <property type="entry name" value="NB-ARC"/>
    <property type="match status" value="1"/>
</dbReference>
<dbReference type="InterPro" id="IPR055414">
    <property type="entry name" value="LRR_R13L4/SHOC2-like"/>
</dbReference>
<keyword evidence="6" id="KW-0067">ATP-binding</keyword>
<comment type="caution">
    <text evidence="11">The sequence shown here is derived from an EMBL/GenBank/DDBJ whole genome shotgun (WGS) entry which is preliminary data.</text>
</comment>
<reference evidence="11 12" key="1">
    <citation type="submission" date="2024-02" db="EMBL/GenBank/DDBJ databases">
        <authorList>
            <person name="Vignale AGUSTIN F."/>
            <person name="Sosa J E."/>
            <person name="Modenutti C."/>
        </authorList>
    </citation>
    <scope>NUCLEOTIDE SEQUENCE [LARGE SCALE GENOMIC DNA]</scope>
</reference>
<dbReference type="PANTHER" id="PTHR23155:SF1205">
    <property type="entry name" value="DISEASE RESISTANCE PROTEIN RPM1"/>
    <property type="match status" value="1"/>
</dbReference>
<name>A0ABC8THQ4_9AQUA</name>
<dbReference type="Gene3D" id="1.10.10.10">
    <property type="entry name" value="Winged helix-like DNA-binding domain superfamily/Winged helix DNA-binding domain"/>
    <property type="match status" value="1"/>
</dbReference>
<dbReference type="InterPro" id="IPR038005">
    <property type="entry name" value="RX-like_CC"/>
</dbReference>
<evidence type="ECO:0000259" key="8">
    <source>
        <dbReference type="Pfam" id="PF18052"/>
    </source>
</evidence>
<dbReference type="SUPFAM" id="SSF52540">
    <property type="entry name" value="P-loop containing nucleoside triphosphate hydrolases"/>
    <property type="match status" value="1"/>
</dbReference>
<accession>A0ABC8THQ4</accession>
<dbReference type="EMBL" id="CAUOFW020004824">
    <property type="protein sequence ID" value="CAK9167386.1"/>
    <property type="molecule type" value="Genomic_DNA"/>
</dbReference>
<dbReference type="Gene3D" id="3.80.10.10">
    <property type="entry name" value="Ribonuclease Inhibitor"/>
    <property type="match status" value="1"/>
</dbReference>
<evidence type="ECO:0000313" key="12">
    <source>
        <dbReference type="Proteomes" id="UP001642360"/>
    </source>
</evidence>
<dbReference type="Pfam" id="PF18052">
    <property type="entry name" value="Rx_N"/>
    <property type="match status" value="1"/>
</dbReference>
<dbReference type="InterPro" id="IPR058922">
    <property type="entry name" value="WHD_DRP"/>
</dbReference>
<evidence type="ECO:0000259" key="7">
    <source>
        <dbReference type="Pfam" id="PF00931"/>
    </source>
</evidence>
<dbReference type="Gene3D" id="1.10.8.430">
    <property type="entry name" value="Helical domain of apoptotic protease-activating factors"/>
    <property type="match status" value="1"/>
</dbReference>
<dbReference type="Gene3D" id="1.20.5.4130">
    <property type="match status" value="1"/>
</dbReference>
<keyword evidence="2" id="KW-0433">Leucine-rich repeat</keyword>
<evidence type="ECO:0000256" key="5">
    <source>
        <dbReference type="ARBA" id="ARBA00022821"/>
    </source>
</evidence>
<keyword evidence="3" id="KW-0677">Repeat</keyword>
<feature type="domain" description="Disease resistance N-terminal" evidence="8">
    <location>
        <begin position="7"/>
        <end position="96"/>
    </location>
</feature>
<evidence type="ECO:0000313" key="11">
    <source>
        <dbReference type="EMBL" id="CAK9167386.1"/>
    </source>
</evidence>
<dbReference type="SUPFAM" id="SSF52058">
    <property type="entry name" value="L domain-like"/>
    <property type="match status" value="1"/>
</dbReference>
<dbReference type="FunFam" id="1.10.10.10:FF:000322">
    <property type="entry name" value="Probable disease resistance protein At1g63360"/>
    <property type="match status" value="1"/>
</dbReference>
<dbReference type="InterPro" id="IPR002182">
    <property type="entry name" value="NB-ARC"/>
</dbReference>
<keyword evidence="4" id="KW-0547">Nucleotide-binding</keyword>
<dbReference type="PANTHER" id="PTHR23155">
    <property type="entry name" value="DISEASE RESISTANCE PROTEIN RP"/>
    <property type="match status" value="1"/>
</dbReference>
<evidence type="ECO:0000256" key="3">
    <source>
        <dbReference type="ARBA" id="ARBA00022737"/>
    </source>
</evidence>
<dbReference type="InterPro" id="IPR027417">
    <property type="entry name" value="P-loop_NTPase"/>
</dbReference>
<dbReference type="Pfam" id="PF23559">
    <property type="entry name" value="WHD_DRP"/>
    <property type="match status" value="1"/>
</dbReference>
<protein>
    <submittedName>
        <fullName evidence="11">Uncharacterized protein</fullName>
    </submittedName>
</protein>